<protein>
    <submittedName>
        <fullName evidence="1">Uncharacterized protein</fullName>
    </submittedName>
</protein>
<organism evidence="1 2">
    <name type="scientific">Rheinheimera riviphila</name>
    <dbReference type="NCBI Taxonomy" id="1834037"/>
    <lineage>
        <taxon>Bacteria</taxon>
        <taxon>Pseudomonadati</taxon>
        <taxon>Pseudomonadota</taxon>
        <taxon>Gammaproteobacteria</taxon>
        <taxon>Chromatiales</taxon>
        <taxon>Chromatiaceae</taxon>
        <taxon>Rheinheimera</taxon>
    </lineage>
</organism>
<comment type="caution">
    <text evidence="1">The sequence shown here is derived from an EMBL/GenBank/DDBJ whole genome shotgun (WGS) entry which is preliminary data.</text>
</comment>
<name>A0A437QFK2_9GAMM</name>
<dbReference type="Proteomes" id="UP000283077">
    <property type="component" value="Unassembled WGS sequence"/>
</dbReference>
<dbReference type="RefSeq" id="WP_127700546.1">
    <property type="nucleotide sequence ID" value="NZ_SACS01000023.1"/>
</dbReference>
<dbReference type="EMBL" id="SACS01000023">
    <property type="protein sequence ID" value="RVU33311.1"/>
    <property type="molecule type" value="Genomic_DNA"/>
</dbReference>
<sequence>MINQFDFSSMKKDLNTAIWRYTDPKRSSGGLHISVSAESKARLASLLDFITESDSDKNITIDLVDVSNDILEVPNFGCKVKSFHKVKFSRSETCQKIYVNGNDIIFELNKESISKISHCVKSILSGCEKNIIVEGEVINFWWQLLK</sequence>
<keyword evidence="2" id="KW-1185">Reference proteome</keyword>
<gene>
    <name evidence="1" type="ORF">EOE67_17065</name>
</gene>
<proteinExistence type="predicted"/>
<dbReference type="AlphaFoldDB" id="A0A437QFK2"/>
<evidence type="ECO:0000313" key="1">
    <source>
        <dbReference type="EMBL" id="RVU33311.1"/>
    </source>
</evidence>
<reference evidence="1 2" key="1">
    <citation type="submission" date="2019-01" db="EMBL/GenBank/DDBJ databases">
        <authorList>
            <person name="Chen W.-M."/>
        </authorList>
    </citation>
    <scope>NUCLEOTIDE SEQUENCE [LARGE SCALE GENOMIC DNA]</scope>
    <source>
        <strain evidence="1 2">KYPC3</strain>
    </source>
</reference>
<evidence type="ECO:0000313" key="2">
    <source>
        <dbReference type="Proteomes" id="UP000283077"/>
    </source>
</evidence>
<accession>A0A437QFK2</accession>